<evidence type="ECO:0000256" key="1">
    <source>
        <dbReference type="ARBA" id="ARBA00004123"/>
    </source>
</evidence>
<dbReference type="STRING" id="1835702.A0A1F5LEZ7"/>
<name>A0A1F5LEZ7_PENAI</name>
<dbReference type="InterPro" id="IPR036322">
    <property type="entry name" value="WD40_repeat_dom_sf"/>
</dbReference>
<dbReference type="Gene3D" id="2.130.10.10">
    <property type="entry name" value="YVTN repeat-like/Quinoprotein amine dehydrogenase"/>
    <property type="match status" value="1"/>
</dbReference>
<dbReference type="InterPro" id="IPR015943">
    <property type="entry name" value="WD40/YVTN_repeat-like_dom_sf"/>
</dbReference>
<feature type="region of interest" description="Disordered" evidence="7">
    <location>
        <begin position="54"/>
        <end position="88"/>
    </location>
</feature>
<dbReference type="Proteomes" id="UP000177622">
    <property type="component" value="Unassembled WGS sequence"/>
</dbReference>
<evidence type="ECO:0000313" key="8">
    <source>
        <dbReference type="EMBL" id="OGE51677.1"/>
    </source>
</evidence>
<comment type="pathway">
    <text evidence="6">tRNA modification; N(7)-methylguanine-tRNA biosynthesis.</text>
</comment>
<keyword evidence="3 6" id="KW-0819">tRNA processing</keyword>
<keyword evidence="4 6" id="KW-0677">Repeat</keyword>
<dbReference type="OrthoDB" id="339900at2759"/>
<gene>
    <name evidence="8" type="ORF">PENARI_c012G02797</name>
</gene>
<protein>
    <submittedName>
        <fullName evidence="8">Uncharacterized protein</fullName>
    </submittedName>
</protein>
<proteinExistence type="inferred from homology"/>
<dbReference type="GO" id="GO:0106004">
    <property type="term" value="P:tRNA (guanine-N7)-methylation"/>
    <property type="evidence" value="ECO:0007669"/>
    <property type="project" value="UniProtKB-UniRule"/>
</dbReference>
<keyword evidence="5 6" id="KW-0539">Nucleus</keyword>
<keyword evidence="2 6" id="KW-0853">WD repeat</keyword>
<reference evidence="8 9" key="1">
    <citation type="journal article" date="2016" name="Sci. Rep.">
        <title>Penicillium arizonense, a new, genome sequenced fungal species, reveals a high chemical diversity in secreted metabolites.</title>
        <authorList>
            <person name="Grijseels S."/>
            <person name="Nielsen J.C."/>
            <person name="Randelovic M."/>
            <person name="Nielsen J."/>
            <person name="Nielsen K.F."/>
            <person name="Workman M."/>
            <person name="Frisvad J.C."/>
        </authorList>
    </citation>
    <scope>NUCLEOTIDE SEQUENCE [LARGE SCALE GENOMIC DNA]</scope>
    <source>
        <strain evidence="8 9">CBS 141311</strain>
    </source>
</reference>
<evidence type="ECO:0000256" key="4">
    <source>
        <dbReference type="ARBA" id="ARBA00022737"/>
    </source>
</evidence>
<evidence type="ECO:0000256" key="2">
    <source>
        <dbReference type="ARBA" id="ARBA00022574"/>
    </source>
</evidence>
<dbReference type="EMBL" id="LXJU01000012">
    <property type="protein sequence ID" value="OGE51677.1"/>
    <property type="molecule type" value="Genomic_DNA"/>
</dbReference>
<evidence type="ECO:0000256" key="7">
    <source>
        <dbReference type="SAM" id="MobiDB-lite"/>
    </source>
</evidence>
<evidence type="ECO:0000256" key="6">
    <source>
        <dbReference type="HAMAP-Rule" id="MF_03056"/>
    </source>
</evidence>
<comment type="caution">
    <text evidence="8">The sequence shown here is derived from an EMBL/GenBank/DDBJ whole genome shotgun (WGS) entry which is preliminary data.</text>
</comment>
<dbReference type="InterPro" id="IPR028884">
    <property type="entry name" value="Trm82"/>
</dbReference>
<evidence type="ECO:0000256" key="3">
    <source>
        <dbReference type="ARBA" id="ARBA00022694"/>
    </source>
</evidence>
<dbReference type="HAMAP" id="MF_03056">
    <property type="entry name" value="TRM82"/>
    <property type="match status" value="1"/>
</dbReference>
<dbReference type="PANTHER" id="PTHR16288">
    <property type="entry name" value="WD40 REPEAT PROTEIN 4"/>
    <property type="match status" value="1"/>
</dbReference>
<dbReference type="SUPFAM" id="SSF50978">
    <property type="entry name" value="WD40 repeat-like"/>
    <property type="match status" value="1"/>
</dbReference>
<accession>A0A1F5LEZ7</accession>
<dbReference type="PANTHER" id="PTHR16288:SF0">
    <property type="entry name" value="TRNA (GUANINE-N(7)-)-METHYLTRANSFERASE NON-CATALYTIC SUBUNIT WDR4"/>
    <property type="match status" value="1"/>
</dbReference>
<evidence type="ECO:0000313" key="9">
    <source>
        <dbReference type="Proteomes" id="UP000177622"/>
    </source>
</evidence>
<comment type="function">
    <text evidence="6">Required for the formation of N(7)-methylguanine at position 46 (m7G46) in tRNA. In the complex, it is required to stabilize and induce conformational changes of the catalytic subunit.</text>
</comment>
<evidence type="ECO:0000256" key="5">
    <source>
        <dbReference type="ARBA" id="ARBA00023242"/>
    </source>
</evidence>
<dbReference type="GO" id="GO:0043527">
    <property type="term" value="C:tRNA methyltransferase complex"/>
    <property type="evidence" value="ECO:0007669"/>
    <property type="project" value="TreeGrafter"/>
</dbReference>
<dbReference type="GO" id="GO:0005634">
    <property type="term" value="C:nucleus"/>
    <property type="evidence" value="ECO:0007669"/>
    <property type="project" value="UniProtKB-SubCell"/>
</dbReference>
<dbReference type="GO" id="GO:0005829">
    <property type="term" value="C:cytosol"/>
    <property type="evidence" value="ECO:0007669"/>
    <property type="project" value="TreeGrafter"/>
</dbReference>
<keyword evidence="9" id="KW-1185">Reference proteome</keyword>
<organism evidence="8 9">
    <name type="scientific">Penicillium arizonense</name>
    <dbReference type="NCBI Taxonomy" id="1835702"/>
    <lineage>
        <taxon>Eukaryota</taxon>
        <taxon>Fungi</taxon>
        <taxon>Dikarya</taxon>
        <taxon>Ascomycota</taxon>
        <taxon>Pezizomycotina</taxon>
        <taxon>Eurotiomycetes</taxon>
        <taxon>Eurotiomycetidae</taxon>
        <taxon>Eurotiales</taxon>
        <taxon>Aspergillaceae</taxon>
        <taxon>Penicillium</taxon>
    </lineage>
</organism>
<dbReference type="AlphaFoldDB" id="A0A1F5LEZ7"/>
<dbReference type="UniPathway" id="UPA00989"/>
<comment type="similarity">
    <text evidence="6">Belongs to the WD repeat TRM82 family.</text>
</comment>
<comment type="subcellular location">
    <subcellularLocation>
        <location evidence="1 6">Nucleus</location>
    </subcellularLocation>
</comment>
<dbReference type="GeneID" id="34577581"/>
<sequence length="478" mass="52695">MPSLRHPFQCLRYVARESAGQSDLLIATAGAKVYSYSASTGDCLDVFPSADESIVSDDLNSPPGKRRKLSSPSEQKDEQSESAGKQSKEDVKLTWSSIPLLIVAQGKYVIFLTAEDKCIRVYSLKDNGQFVKESVRTMPKRPSVLALTPNENDILCADKFGDVYIIPVIPSAEYKRVVAEEKEYAPSATNLTVHTKRNLESLEQQMRQAALKKKASAEATALNFEHQAIIGHVSMLTDMVSVTRPADSTISHPRNYILTADRDEHIRVSRGHPQAHVIEQYCFGHTSFISKLCIPSWAPNVLISGGGDKHLLVWNWVEGQVLQKVPLSESETDITVSGIWAVSDNADGLKSIFVAFEGSSQLLCYALENDNTLKQQETLQLSGNVIDLVSIGSKDTIAVSVDNLREPNSTSVWRSSPQALLETFRVEAGKWVPAEDSIVSSINTDSSTLVHTELDEKTTKSLNEQLYGLSVLRKNGWN</sequence>
<dbReference type="RefSeq" id="XP_022487121.1">
    <property type="nucleotide sequence ID" value="XM_022632847.1"/>
</dbReference>